<dbReference type="EMBL" id="PCVY01000057">
    <property type="protein sequence ID" value="PIQ85948.1"/>
    <property type="molecule type" value="Genomic_DNA"/>
</dbReference>
<dbReference type="Pfam" id="PF15781">
    <property type="entry name" value="ParE-like_toxin"/>
    <property type="match status" value="1"/>
</dbReference>
<evidence type="ECO:0000313" key="1">
    <source>
        <dbReference type="EMBL" id="PIQ85948.1"/>
    </source>
</evidence>
<accession>A0A2H0LNK3</accession>
<dbReference type="InterPro" id="IPR031552">
    <property type="entry name" value="ParE-like_toxin"/>
</dbReference>
<name>A0A2H0LNK3_9BACT</name>
<dbReference type="SUPFAM" id="SSF143011">
    <property type="entry name" value="RelE-like"/>
    <property type="match status" value="1"/>
</dbReference>
<evidence type="ECO:0000313" key="2">
    <source>
        <dbReference type="Proteomes" id="UP000230859"/>
    </source>
</evidence>
<reference evidence="1 2" key="1">
    <citation type="submission" date="2017-09" db="EMBL/GenBank/DDBJ databases">
        <title>Depth-based differentiation of microbial function through sediment-hosted aquifers and enrichment of novel symbionts in the deep terrestrial subsurface.</title>
        <authorList>
            <person name="Probst A.J."/>
            <person name="Ladd B."/>
            <person name="Jarett J.K."/>
            <person name="Geller-Mcgrath D.E."/>
            <person name="Sieber C.M."/>
            <person name="Emerson J.B."/>
            <person name="Anantharaman K."/>
            <person name="Thomas B.C."/>
            <person name="Malmstrom R."/>
            <person name="Stieglmeier M."/>
            <person name="Klingl A."/>
            <person name="Woyke T."/>
            <person name="Ryan C.M."/>
            <person name="Banfield J.F."/>
        </authorList>
    </citation>
    <scope>NUCLEOTIDE SEQUENCE [LARGE SCALE GENOMIC DNA]</scope>
    <source>
        <strain evidence="1">CG11_big_fil_rev_8_21_14_0_20_45_26</strain>
    </source>
</reference>
<dbReference type="Gene3D" id="3.30.2310.20">
    <property type="entry name" value="RelE-like"/>
    <property type="match status" value="1"/>
</dbReference>
<comment type="caution">
    <text evidence="1">The sequence shown here is derived from an EMBL/GenBank/DDBJ whole genome shotgun (WGS) entry which is preliminary data.</text>
</comment>
<dbReference type="InterPro" id="IPR035093">
    <property type="entry name" value="RelE/ParE_toxin_dom_sf"/>
</dbReference>
<gene>
    <name evidence="1" type="ORF">COV74_06665</name>
</gene>
<dbReference type="AlphaFoldDB" id="A0A2H0LNK3"/>
<protein>
    <submittedName>
        <fullName evidence="1">Type II toxin-antitoxin system mRNA interferase toxin, RelE/StbE family</fullName>
    </submittedName>
</protein>
<organism evidence="1 2">
    <name type="scientific">Candidatus Abzuiibacterium crystallinum</name>
    <dbReference type="NCBI Taxonomy" id="1974748"/>
    <lineage>
        <taxon>Bacteria</taxon>
        <taxon>Pseudomonadati</taxon>
        <taxon>Candidatus Omnitrophota</taxon>
        <taxon>Candidatus Abzuiibacterium</taxon>
    </lineage>
</organism>
<proteinExistence type="predicted"/>
<sequence length="87" mass="10462">MTRRTFEIRITRRAEKDIHKLTPKLKQKLFDILTEVIAIDPYQGKRLLGDLEGSYAYRLTFQDRIVYSIDEEKKIVYIERARTHYGE</sequence>
<dbReference type="Proteomes" id="UP000230859">
    <property type="component" value="Unassembled WGS sequence"/>
</dbReference>